<keyword evidence="1" id="KW-0812">Transmembrane</keyword>
<proteinExistence type="predicted"/>
<keyword evidence="1" id="KW-0472">Membrane</keyword>
<evidence type="ECO:0000313" key="2">
    <source>
        <dbReference type="EMBL" id="KAE8341004.1"/>
    </source>
</evidence>
<dbReference type="Proteomes" id="UP000325558">
    <property type="component" value="Unassembled WGS sequence"/>
</dbReference>
<dbReference type="EMBL" id="ML737143">
    <property type="protein sequence ID" value="KAE8341004.1"/>
    <property type="molecule type" value="Genomic_DNA"/>
</dbReference>
<reference evidence="2" key="1">
    <citation type="submission" date="2019-04" db="EMBL/GenBank/DDBJ databases">
        <title>Friends and foes A comparative genomics study of 23 Aspergillus species from section Flavi.</title>
        <authorList>
            <consortium name="DOE Joint Genome Institute"/>
            <person name="Kjaerbolling I."/>
            <person name="Vesth T."/>
            <person name="Frisvad J.C."/>
            <person name="Nybo J.L."/>
            <person name="Theobald S."/>
            <person name="Kildgaard S."/>
            <person name="Isbrandt T."/>
            <person name="Kuo A."/>
            <person name="Sato A."/>
            <person name="Lyhne E.K."/>
            <person name="Kogle M.E."/>
            <person name="Wiebenga A."/>
            <person name="Kun R.S."/>
            <person name="Lubbers R.J."/>
            <person name="Makela M.R."/>
            <person name="Barry K."/>
            <person name="Chovatia M."/>
            <person name="Clum A."/>
            <person name="Daum C."/>
            <person name="Haridas S."/>
            <person name="He G."/>
            <person name="LaButti K."/>
            <person name="Lipzen A."/>
            <person name="Mondo S."/>
            <person name="Riley R."/>
            <person name="Salamov A."/>
            <person name="Simmons B.A."/>
            <person name="Magnuson J.K."/>
            <person name="Henrissat B."/>
            <person name="Mortensen U.H."/>
            <person name="Larsen T.O."/>
            <person name="Devries R.P."/>
            <person name="Grigoriev I.V."/>
            <person name="Machida M."/>
            <person name="Baker S.E."/>
            <person name="Andersen M.R."/>
        </authorList>
    </citation>
    <scope>NUCLEOTIDE SEQUENCE</scope>
    <source>
        <strain evidence="2">CBS 117612</strain>
    </source>
</reference>
<dbReference type="AlphaFoldDB" id="A0A5N6Y6I4"/>
<keyword evidence="1" id="KW-1133">Transmembrane helix</keyword>
<name>A0A5N6Y6I4_9EURO</name>
<sequence>MMDEVDDIRLWSIKDPFRATPLNLSCGLLPFVRMSLFFISFYFFIYFLIPNRVHPAVSKGSPNSISSYSWS</sequence>
<organism evidence="2">
    <name type="scientific">Aspergillus arachidicola</name>
    <dbReference type="NCBI Taxonomy" id="656916"/>
    <lineage>
        <taxon>Eukaryota</taxon>
        <taxon>Fungi</taxon>
        <taxon>Dikarya</taxon>
        <taxon>Ascomycota</taxon>
        <taxon>Pezizomycotina</taxon>
        <taxon>Eurotiomycetes</taxon>
        <taxon>Eurotiomycetidae</taxon>
        <taxon>Eurotiales</taxon>
        <taxon>Aspergillaceae</taxon>
        <taxon>Aspergillus</taxon>
        <taxon>Aspergillus subgen. Circumdati</taxon>
    </lineage>
</organism>
<accession>A0A5N6Y6I4</accession>
<gene>
    <name evidence="2" type="ORF">BDV24DRAFT_132716</name>
</gene>
<feature type="transmembrane region" description="Helical" evidence="1">
    <location>
        <begin position="31"/>
        <end position="49"/>
    </location>
</feature>
<protein>
    <submittedName>
        <fullName evidence="2">Uncharacterized protein</fullName>
    </submittedName>
</protein>
<evidence type="ECO:0000256" key="1">
    <source>
        <dbReference type="SAM" id="Phobius"/>
    </source>
</evidence>